<protein>
    <submittedName>
        <fullName evidence="1">Molybdopterin guanine dinucleotide synthesis protein B</fullName>
    </submittedName>
</protein>
<accession>A0A0F0I8I0</accession>
<dbReference type="Gene3D" id="3.40.50.300">
    <property type="entry name" value="P-loop containing nucleotide triphosphate hydrolases"/>
    <property type="match status" value="1"/>
</dbReference>
<evidence type="ECO:0000313" key="1">
    <source>
        <dbReference type="EMBL" id="KJK62298.1"/>
    </source>
</evidence>
<dbReference type="EMBL" id="JZEE01000627">
    <property type="protein sequence ID" value="KJK62298.1"/>
    <property type="molecule type" value="Genomic_DNA"/>
</dbReference>
<name>A0A0F0I8I0_ASPPU</name>
<gene>
    <name evidence="1" type="ORF">P875_00095583</name>
</gene>
<dbReference type="InterPro" id="IPR027417">
    <property type="entry name" value="P-loop_NTPase"/>
</dbReference>
<dbReference type="OrthoDB" id="5369299at2759"/>
<organism evidence="1 2">
    <name type="scientific">Aspergillus parasiticus (strain ATCC 56775 / NRRL 5862 / SRRC 143 / SU-1)</name>
    <dbReference type="NCBI Taxonomy" id="1403190"/>
    <lineage>
        <taxon>Eukaryota</taxon>
        <taxon>Fungi</taxon>
        <taxon>Dikarya</taxon>
        <taxon>Ascomycota</taxon>
        <taxon>Pezizomycotina</taxon>
        <taxon>Eurotiomycetes</taxon>
        <taxon>Eurotiomycetidae</taxon>
        <taxon>Eurotiales</taxon>
        <taxon>Aspergillaceae</taxon>
        <taxon>Aspergillus</taxon>
        <taxon>Aspergillus subgen. Circumdati</taxon>
    </lineage>
</organism>
<dbReference type="AlphaFoldDB" id="A0A0F0I8I0"/>
<comment type="caution">
    <text evidence="1">The sequence shown here is derived from an EMBL/GenBank/DDBJ whole genome shotgun (WGS) entry which is preliminary data.</text>
</comment>
<proteinExistence type="predicted"/>
<dbReference type="Proteomes" id="UP000033540">
    <property type="component" value="Unassembled WGS sequence"/>
</dbReference>
<dbReference type="SUPFAM" id="SSF52540">
    <property type="entry name" value="P-loop containing nucleoside triphosphate hydrolases"/>
    <property type="match status" value="1"/>
</dbReference>
<evidence type="ECO:0000313" key="2">
    <source>
        <dbReference type="Proteomes" id="UP000033540"/>
    </source>
</evidence>
<reference evidence="1 2" key="1">
    <citation type="submission" date="2015-02" db="EMBL/GenBank/DDBJ databases">
        <title>Draft genome sequence of Aspergillus parasiticus SU-1.</title>
        <authorList>
            <person name="Yu J."/>
            <person name="Fedorova N."/>
            <person name="Yin Y."/>
            <person name="Losada L."/>
            <person name="Zafar N."/>
            <person name="Taujale R."/>
            <person name="Ehrlich K.C."/>
            <person name="Bhatnagar D."/>
            <person name="Cleveland T.E."/>
            <person name="Bennett J.W."/>
            <person name="Nierman W.C."/>
        </authorList>
    </citation>
    <scope>NUCLEOTIDE SEQUENCE [LARGE SCALE GENOMIC DNA]</scope>
    <source>
        <strain evidence="2">ATCC 56775 / NRRL 5862 / SRRC 143 / SU-1</strain>
    </source>
</reference>
<dbReference type="CDD" id="cd01983">
    <property type="entry name" value="SIMIBI"/>
    <property type="match status" value="1"/>
</dbReference>
<sequence length="198" mass="21474">MKHSAIPNCQNPSQPAPIVVVAGAASNTGKATTARNTMQHLKSRGLRVAGAKLSGVALWGELRCLSATGADLVLAFADGWLPTTCGNPTEVVEVSLGILHKLNKINPDVIVVEFGSMLCPLYLQRAAWGLKRLMEEHKIDSTLITGTVVNNITYVAYIEKELDLPVESNIGVMSKTFQLIEMRLNDIESKRAKTDTMM</sequence>